<sequence length="326" mass="35581" precursor="true">MKSKLPNFTLAITGALLLVVPGLADVDFCNAQQVSGNLSGSSSGSDISIPGSDLGEAVDGERLVAAAAKAVHQEPAIKAGLRYRIWANGQEVVGSGSYSQLGEGNEKLLRLEMKSRVGDSLASLLEVCTSDYYWIRRELPILGTTLGRVSLRDIRDEIARRGQSQMTASEPWILLGGLPRLLERVQRNFAMESATPSQIEFPSSDGKQVQSLPVWIVGGKFDPEWKPEKIPTGAQIPDEVELVLGRVEKVLPLFPYRISYYRKGKGDASGEAPPRTPLMVLEFYGVSRSSEVDPREFFYNPGDQEVADLTTLYLDQLGLKSLAAPK</sequence>
<proteinExistence type="predicted"/>
<feature type="signal peptide" evidence="1">
    <location>
        <begin position="1"/>
        <end position="24"/>
    </location>
</feature>
<dbReference type="Proteomes" id="UP000001887">
    <property type="component" value="Chromosome"/>
</dbReference>
<reference evidence="2 3" key="1">
    <citation type="journal article" date="2009" name="Stand. Genomic Sci.">
        <title>Complete genome sequence of Pirellula staleyi type strain (ATCC 27377).</title>
        <authorList>
            <person name="Clum A."/>
            <person name="Tindall B.J."/>
            <person name="Sikorski J."/>
            <person name="Ivanova N."/>
            <person name="Mavrommatis K."/>
            <person name="Lucas S."/>
            <person name="Glavina del Rio T."/>
            <person name="Nolan M."/>
            <person name="Chen F."/>
            <person name="Tice H."/>
            <person name="Pitluck S."/>
            <person name="Cheng J.F."/>
            <person name="Chertkov O."/>
            <person name="Brettin T."/>
            <person name="Han C."/>
            <person name="Detter J.C."/>
            <person name="Kuske C."/>
            <person name="Bruce D."/>
            <person name="Goodwin L."/>
            <person name="Ovchinikova G."/>
            <person name="Pati A."/>
            <person name="Mikhailova N."/>
            <person name="Chen A."/>
            <person name="Palaniappan K."/>
            <person name="Land M."/>
            <person name="Hauser L."/>
            <person name="Chang Y.J."/>
            <person name="Jeffries C.D."/>
            <person name="Chain P."/>
            <person name="Rohde M."/>
            <person name="Goker M."/>
            <person name="Bristow J."/>
            <person name="Eisen J.A."/>
            <person name="Markowitz V."/>
            <person name="Hugenholtz P."/>
            <person name="Kyrpides N.C."/>
            <person name="Klenk H.P."/>
            <person name="Lapidus A."/>
        </authorList>
    </citation>
    <scope>NUCLEOTIDE SEQUENCE [LARGE SCALE GENOMIC DNA]</scope>
    <source>
        <strain evidence="3">ATCC 27377 / DSM 6068 / ICPB 4128</strain>
    </source>
</reference>
<evidence type="ECO:0000256" key="1">
    <source>
        <dbReference type="SAM" id="SignalP"/>
    </source>
</evidence>
<evidence type="ECO:0000313" key="3">
    <source>
        <dbReference type="Proteomes" id="UP000001887"/>
    </source>
</evidence>
<keyword evidence="1" id="KW-0732">Signal</keyword>
<feature type="chain" id="PRO_5003034568" evidence="1">
    <location>
        <begin position="25"/>
        <end position="326"/>
    </location>
</feature>
<protein>
    <submittedName>
        <fullName evidence="2">Uncharacterized protein</fullName>
    </submittedName>
</protein>
<organism evidence="2 3">
    <name type="scientific">Pirellula staleyi (strain ATCC 27377 / DSM 6068 / ICPB 4128)</name>
    <name type="common">Pirella staleyi</name>
    <dbReference type="NCBI Taxonomy" id="530564"/>
    <lineage>
        <taxon>Bacteria</taxon>
        <taxon>Pseudomonadati</taxon>
        <taxon>Planctomycetota</taxon>
        <taxon>Planctomycetia</taxon>
        <taxon>Pirellulales</taxon>
        <taxon>Pirellulaceae</taxon>
        <taxon>Pirellula</taxon>
    </lineage>
</organism>
<dbReference type="EMBL" id="CP001848">
    <property type="protein sequence ID" value="ADB18878.1"/>
    <property type="molecule type" value="Genomic_DNA"/>
</dbReference>
<accession>D2R429</accession>
<dbReference type="OrthoDB" id="282617at2"/>
<dbReference type="AlphaFoldDB" id="D2R429"/>
<name>D2R429_PIRSD</name>
<gene>
    <name evidence="2" type="ordered locus">Psta_4230</name>
</gene>
<evidence type="ECO:0000313" key="2">
    <source>
        <dbReference type="EMBL" id="ADB18878.1"/>
    </source>
</evidence>
<dbReference type="KEGG" id="psl:Psta_4230"/>
<dbReference type="HOGENOM" id="CLU_852190_0_0_0"/>
<keyword evidence="3" id="KW-1185">Reference proteome</keyword>